<evidence type="ECO:0000313" key="19">
    <source>
        <dbReference type="Proteomes" id="UP000263486"/>
    </source>
</evidence>
<keyword evidence="19" id="KW-1185">Reference proteome</keyword>
<evidence type="ECO:0000256" key="12">
    <source>
        <dbReference type="ARBA" id="ARBA00023014"/>
    </source>
</evidence>
<keyword evidence="7 17" id="KW-0819">tRNA processing</keyword>
<dbReference type="Proteomes" id="UP000263486">
    <property type="component" value="Unassembled WGS sequence"/>
</dbReference>
<comment type="caution">
    <text evidence="18">The sequence shown here is derived from an EMBL/GenBank/DDBJ whole genome shotgun (WGS) entry which is preliminary data.</text>
</comment>
<evidence type="ECO:0000256" key="10">
    <source>
        <dbReference type="ARBA" id="ARBA00023002"/>
    </source>
</evidence>
<feature type="binding site" evidence="17">
    <location>
        <position position="34"/>
    </location>
    <ligand>
        <name>[4Fe-4S] cluster</name>
        <dbReference type="ChEBI" id="CHEBI:49883"/>
    </ligand>
</feature>
<evidence type="ECO:0000256" key="17">
    <source>
        <dbReference type="HAMAP-Rule" id="MF_02089"/>
    </source>
</evidence>
<evidence type="ECO:0000313" key="18">
    <source>
        <dbReference type="EMBL" id="REI39696.1"/>
    </source>
</evidence>
<sequence>MNKPKINYQVILEKKIKEIEKSDYIPTLLLHSCCAPCGSYVLEYLADYFKITVYYYNPNITFNDEYQKRYVEQQEFIKTVNKTSKNKIEFLGGEYDTKEFYYKIRGLEDIREGGERCFECFDLRLTRTAKMAKELKFDYFSTALSISPLKNGQKINEIGIELEERLGIKFLRADFKKKNGYKRSIELSRDHNLYRQDYCGCVYSKKEREED</sequence>
<gene>
    <name evidence="17" type="primary">queH</name>
    <name evidence="18" type="ORF">DYH56_13710</name>
</gene>
<feature type="binding site" evidence="17">
    <location>
        <position position="117"/>
    </location>
    <ligand>
        <name>[4Fe-4S] cluster</name>
        <dbReference type="ChEBI" id="CHEBI:49883"/>
    </ligand>
</feature>
<evidence type="ECO:0000256" key="7">
    <source>
        <dbReference type="ARBA" id="ARBA00022694"/>
    </source>
</evidence>
<proteinExistence type="inferred from homology"/>
<evidence type="ECO:0000256" key="2">
    <source>
        <dbReference type="ARBA" id="ARBA00004691"/>
    </source>
</evidence>
<comment type="function">
    <text evidence="1 17">Catalyzes the conversion of epoxyqueuosine (oQ) to queuosine (Q), which is a hypermodified base found in the wobble positions of tRNA(Asp), tRNA(Asn), tRNA(His) and tRNA(Tyr).</text>
</comment>
<keyword evidence="11 17" id="KW-0408">Iron</keyword>
<evidence type="ECO:0000256" key="3">
    <source>
        <dbReference type="ARBA" id="ARBA00008207"/>
    </source>
</evidence>
<comment type="similarity">
    <text evidence="3 17">Belongs to the QueH family.</text>
</comment>
<evidence type="ECO:0000256" key="14">
    <source>
        <dbReference type="ARBA" id="ARBA00023284"/>
    </source>
</evidence>
<evidence type="ECO:0000256" key="5">
    <source>
        <dbReference type="ARBA" id="ARBA00016895"/>
    </source>
</evidence>
<evidence type="ECO:0000256" key="4">
    <source>
        <dbReference type="ARBA" id="ARBA00012622"/>
    </source>
</evidence>
<keyword evidence="6 17" id="KW-0004">4Fe-4S</keyword>
<dbReference type="PANTHER" id="PTHR36701:SF1">
    <property type="entry name" value="EPOXYQUEUOSINE REDUCTASE QUEH"/>
    <property type="match status" value="1"/>
</dbReference>
<evidence type="ECO:0000256" key="11">
    <source>
        <dbReference type="ARBA" id="ARBA00023004"/>
    </source>
</evidence>
<evidence type="ECO:0000256" key="16">
    <source>
        <dbReference type="ARBA" id="ARBA00047415"/>
    </source>
</evidence>
<name>A0ABX9KE18_9FUSO</name>
<evidence type="ECO:0000256" key="15">
    <source>
        <dbReference type="ARBA" id="ARBA00031446"/>
    </source>
</evidence>
<evidence type="ECO:0000256" key="6">
    <source>
        <dbReference type="ARBA" id="ARBA00022485"/>
    </source>
</evidence>
<protein>
    <recommendedName>
        <fullName evidence="5 17">Epoxyqueuosine reductase QueH</fullName>
        <ecNumber evidence="4 17">1.17.99.6</ecNumber>
    </recommendedName>
    <alternativeName>
        <fullName evidence="15 17">Queuosine biosynthesis protein QueH</fullName>
    </alternativeName>
</protein>
<feature type="binding site" evidence="17">
    <location>
        <position position="33"/>
    </location>
    <ligand>
        <name>[4Fe-4S] cluster</name>
        <dbReference type="ChEBI" id="CHEBI:49883"/>
    </ligand>
</feature>
<dbReference type="EC" id="1.17.99.6" evidence="4 17"/>
<accession>A0ABX9KE18</accession>
<keyword evidence="14 17" id="KW-0676">Redox-active center</keyword>
<comment type="catalytic activity">
    <reaction evidence="16 17">
        <text>epoxyqueuosine(34) in tRNA + AH2 = queuosine(34) in tRNA + A + H2O</text>
        <dbReference type="Rhea" id="RHEA:32159"/>
        <dbReference type="Rhea" id="RHEA-COMP:18571"/>
        <dbReference type="Rhea" id="RHEA-COMP:18582"/>
        <dbReference type="ChEBI" id="CHEBI:13193"/>
        <dbReference type="ChEBI" id="CHEBI:15377"/>
        <dbReference type="ChEBI" id="CHEBI:17499"/>
        <dbReference type="ChEBI" id="CHEBI:194431"/>
        <dbReference type="ChEBI" id="CHEBI:194443"/>
        <dbReference type="EC" id="1.17.99.6"/>
    </reaction>
</comment>
<evidence type="ECO:0000256" key="9">
    <source>
        <dbReference type="ARBA" id="ARBA00022785"/>
    </source>
</evidence>
<evidence type="ECO:0000256" key="8">
    <source>
        <dbReference type="ARBA" id="ARBA00022723"/>
    </source>
</evidence>
<keyword evidence="13 17" id="KW-1015">Disulfide bond</keyword>
<evidence type="ECO:0000256" key="1">
    <source>
        <dbReference type="ARBA" id="ARBA00002268"/>
    </source>
</evidence>
<evidence type="ECO:0000256" key="13">
    <source>
        <dbReference type="ARBA" id="ARBA00023157"/>
    </source>
</evidence>
<keyword evidence="9 17" id="KW-0671">Queuosine biosynthesis</keyword>
<dbReference type="InterPro" id="IPR003828">
    <property type="entry name" value="QueH"/>
</dbReference>
<feature type="disulfide bond" description="Redox-active" evidence="17">
    <location>
        <begin position="199"/>
        <end position="201"/>
    </location>
</feature>
<dbReference type="RefSeq" id="WP_114643447.1">
    <property type="nucleotide sequence ID" value="NZ_JAACIO010000033.1"/>
</dbReference>
<organism evidence="18 19">
    <name type="scientific">Psychrilyobacter piezotolerans</name>
    <dbReference type="NCBI Taxonomy" id="2293438"/>
    <lineage>
        <taxon>Bacteria</taxon>
        <taxon>Fusobacteriati</taxon>
        <taxon>Fusobacteriota</taxon>
        <taxon>Fusobacteriia</taxon>
        <taxon>Fusobacteriales</taxon>
        <taxon>Fusobacteriaceae</taxon>
        <taxon>Psychrilyobacter</taxon>
    </lineage>
</organism>
<dbReference type="HAMAP" id="MF_02089">
    <property type="entry name" value="QueH"/>
    <property type="match status" value="1"/>
</dbReference>
<keyword evidence="8 17" id="KW-0479">Metal-binding</keyword>
<dbReference type="Pfam" id="PF02677">
    <property type="entry name" value="QueH"/>
    <property type="match status" value="1"/>
</dbReference>
<feature type="binding site" evidence="17">
    <location>
        <position position="120"/>
    </location>
    <ligand>
        <name>[4Fe-4S] cluster</name>
        <dbReference type="ChEBI" id="CHEBI:49883"/>
    </ligand>
</feature>
<dbReference type="EMBL" id="QUAJ01000034">
    <property type="protein sequence ID" value="REI39696.1"/>
    <property type="molecule type" value="Genomic_DNA"/>
</dbReference>
<comment type="pathway">
    <text evidence="2 17">tRNA modification; tRNA-queuosine biosynthesis.</text>
</comment>
<dbReference type="PANTHER" id="PTHR36701">
    <property type="entry name" value="EPOXYQUEUOSINE REDUCTASE QUEH"/>
    <property type="match status" value="1"/>
</dbReference>
<keyword evidence="12 17" id="KW-0411">Iron-sulfur</keyword>
<reference evidence="18 19" key="1">
    <citation type="submission" date="2018-08" db="EMBL/GenBank/DDBJ databases">
        <title>Draft genome sequence of Psychrilyobacter sp. strain SD5 isolated from Black Sea water.</title>
        <authorList>
            <person name="Yadav S."/>
            <person name="Villanueva L."/>
            <person name="Damste J.S.S."/>
        </authorList>
    </citation>
    <scope>NUCLEOTIDE SEQUENCE [LARGE SCALE GENOMIC DNA]</scope>
    <source>
        <strain evidence="18 19">SD5</strain>
    </source>
</reference>
<keyword evidence="10 17" id="KW-0560">Oxidoreductase</keyword>